<protein>
    <submittedName>
        <fullName evidence="2">Putative transposase for insertion sequence element</fullName>
    </submittedName>
</protein>
<dbReference type="RefSeq" id="WP_009574319.1">
    <property type="nucleotide sequence ID" value="NZ_AMRK01000041.1"/>
</dbReference>
<feature type="non-terminal residue" evidence="2">
    <location>
        <position position="161"/>
    </location>
</feature>
<dbReference type="eggNOG" id="COG3039">
    <property type="taxonomic scope" value="Bacteria"/>
</dbReference>
<evidence type="ECO:0000313" key="2">
    <source>
        <dbReference type="EMBL" id="EKE67159.1"/>
    </source>
</evidence>
<accession>K2J9R0</accession>
<dbReference type="EMBL" id="AMRK01000041">
    <property type="protein sequence ID" value="EKE67159.1"/>
    <property type="molecule type" value="Genomic_DNA"/>
</dbReference>
<dbReference type="PANTHER" id="PTHR35604:SF2">
    <property type="entry name" value="TRANSPOSASE INSH FOR INSERTION SEQUENCE ELEMENT IS5A-RELATED"/>
    <property type="match status" value="1"/>
</dbReference>
<organism evidence="2 3">
    <name type="scientific">Celeribacter baekdonensis B30</name>
    <dbReference type="NCBI Taxonomy" id="1208323"/>
    <lineage>
        <taxon>Bacteria</taxon>
        <taxon>Pseudomonadati</taxon>
        <taxon>Pseudomonadota</taxon>
        <taxon>Alphaproteobacteria</taxon>
        <taxon>Rhodobacterales</taxon>
        <taxon>Roseobacteraceae</taxon>
        <taxon>Celeribacter</taxon>
    </lineage>
</organism>
<dbReference type="Proteomes" id="UP000006762">
    <property type="component" value="Unassembled WGS sequence"/>
</dbReference>
<dbReference type="AlphaFoldDB" id="K2J9R0"/>
<reference evidence="2 3" key="1">
    <citation type="submission" date="2012-09" db="EMBL/GenBank/DDBJ databases">
        <title>Celeribacter baekdonensis B30 Genome Sequencing.</title>
        <authorList>
            <person name="Wang W."/>
        </authorList>
    </citation>
    <scope>NUCLEOTIDE SEQUENCE [LARGE SCALE GENOMIC DNA]</scope>
    <source>
        <strain evidence="2 3">B30</strain>
    </source>
</reference>
<name>K2J9R0_9RHOB</name>
<gene>
    <name evidence="2" type="ORF">B30_21154</name>
</gene>
<dbReference type="PANTHER" id="PTHR35604">
    <property type="entry name" value="TRANSPOSASE INSH FOR INSERTION SEQUENCE ELEMENT IS5A-RELATED"/>
    <property type="match status" value="1"/>
</dbReference>
<feature type="domain" description="Transposase InsH N-terminal" evidence="1">
    <location>
        <begin position="13"/>
        <end position="112"/>
    </location>
</feature>
<proteinExistence type="predicted"/>
<comment type="caution">
    <text evidence="2">The sequence shown here is derived from an EMBL/GenBank/DDBJ whole genome shotgun (WGS) entry which is preliminary data.</text>
</comment>
<evidence type="ECO:0000313" key="3">
    <source>
        <dbReference type="Proteomes" id="UP000006762"/>
    </source>
</evidence>
<evidence type="ECO:0000259" key="1">
    <source>
        <dbReference type="Pfam" id="PF05598"/>
    </source>
</evidence>
<dbReference type="InterPro" id="IPR008490">
    <property type="entry name" value="Transposase_InsH_N"/>
</dbReference>
<dbReference type="Pfam" id="PF05598">
    <property type="entry name" value="DUF772"/>
    <property type="match status" value="1"/>
</dbReference>
<sequence length="161" mass="18496">MNPESLFSLSDHLERLSQDGDPLEVLGATVDFEYFRGWLVEGLGYGDGSKGGRPPFDPVSMFKVLIVQAQHNLSDVKMEFMIRDRLSWMRFFGFDLGGRMPDENTIRHFRNRMIETGTLKRVMKAFDWQLHKKGYIPMSGQLIDATLVPAPKQRNNDGEKE</sequence>
<keyword evidence="3" id="KW-1185">Reference proteome</keyword>